<proteinExistence type="predicted"/>
<organism evidence="1">
    <name type="scientific">Sylvanvirus sp</name>
    <dbReference type="NCBI Taxonomy" id="2487774"/>
    <lineage>
        <taxon>Viruses</taxon>
    </lineage>
</organism>
<reference evidence="1" key="1">
    <citation type="submission" date="2018-10" db="EMBL/GenBank/DDBJ databases">
        <title>Hidden diversity of soil giant viruses.</title>
        <authorList>
            <person name="Schulz F."/>
            <person name="Alteio L."/>
            <person name="Goudeau D."/>
            <person name="Ryan E.M."/>
            <person name="Malmstrom R.R."/>
            <person name="Blanchard J."/>
            <person name="Woyke T."/>
        </authorList>
    </citation>
    <scope>NUCLEOTIDE SEQUENCE</scope>
    <source>
        <strain evidence="1">SYV1</strain>
    </source>
</reference>
<name>A0A3G5AHF5_9VIRU</name>
<sequence length="161" mass="18271">MSSISDFSIQVVGIKAQLVSALASVTRLESQLEDISKQENKEPILLDVQYKSDGYEAEFSEGVSLVFRSLLSIGTHSSRMISRSGQEYDVSAPTKKELIQKIYPLLELTESIRDKSSYNEYSLKIEIFYGTTLDDFRKRVFDDGRSPCIREIKIKTNQSKV</sequence>
<gene>
    <name evidence="1" type="ORF">Sylvanvirus4_41</name>
</gene>
<evidence type="ECO:0000313" key="1">
    <source>
        <dbReference type="EMBL" id="AYV86627.1"/>
    </source>
</evidence>
<dbReference type="EMBL" id="MK072510">
    <property type="protein sequence ID" value="AYV86627.1"/>
    <property type="molecule type" value="Genomic_DNA"/>
</dbReference>
<accession>A0A3G5AHF5</accession>
<protein>
    <submittedName>
        <fullName evidence="1">Uncharacterized protein</fullName>
    </submittedName>
</protein>